<dbReference type="Proteomes" id="UP000298652">
    <property type="component" value="Chromosome 9"/>
</dbReference>
<evidence type="ECO:0000313" key="1">
    <source>
        <dbReference type="EMBL" id="TKV93745.1"/>
    </source>
</evidence>
<protein>
    <submittedName>
        <fullName evidence="1">Uncharacterized protein</fullName>
    </submittedName>
</protein>
<dbReference type="EMBL" id="CM016560">
    <property type="protein sequence ID" value="TKV93745.1"/>
    <property type="molecule type" value="Genomic_DNA"/>
</dbReference>
<dbReference type="AlphaFoldDB" id="A0A4V6D4E4"/>
<evidence type="ECO:0000313" key="2">
    <source>
        <dbReference type="Proteomes" id="UP000298652"/>
    </source>
</evidence>
<reference evidence="1" key="1">
    <citation type="submission" date="2019-03" db="EMBL/GenBank/DDBJ databases">
        <title>WGS assembly of Setaria viridis.</title>
        <authorList>
            <person name="Huang P."/>
            <person name="Jenkins J."/>
            <person name="Grimwood J."/>
            <person name="Barry K."/>
            <person name="Healey A."/>
            <person name="Mamidi S."/>
            <person name="Sreedasyam A."/>
            <person name="Shu S."/>
            <person name="Feldman M."/>
            <person name="Wu J."/>
            <person name="Yu Y."/>
            <person name="Chen C."/>
            <person name="Johnson J."/>
            <person name="Rokhsar D."/>
            <person name="Baxter I."/>
            <person name="Schmutz J."/>
            <person name="Brutnell T."/>
            <person name="Kellogg E."/>
        </authorList>
    </citation>
    <scope>NUCLEOTIDE SEQUENCE [LARGE SCALE GENOMIC DNA]</scope>
</reference>
<dbReference type="Gramene" id="TKV93745">
    <property type="protein sequence ID" value="TKV93745"/>
    <property type="gene ID" value="SEVIR_9G246060v2"/>
</dbReference>
<accession>A0A4V6D4E4</accession>
<keyword evidence="2" id="KW-1185">Reference proteome</keyword>
<name>A0A4V6D4E4_SETVI</name>
<sequence length="29" mass="3348">MCSLILKSFQCSSDFFWFVVVSFLGNLQT</sequence>
<gene>
    <name evidence="1" type="ORF">SEVIR_9G246060v2</name>
</gene>
<organism evidence="1 2">
    <name type="scientific">Setaria viridis</name>
    <name type="common">Green bristlegrass</name>
    <name type="synonym">Setaria italica subsp. viridis</name>
    <dbReference type="NCBI Taxonomy" id="4556"/>
    <lineage>
        <taxon>Eukaryota</taxon>
        <taxon>Viridiplantae</taxon>
        <taxon>Streptophyta</taxon>
        <taxon>Embryophyta</taxon>
        <taxon>Tracheophyta</taxon>
        <taxon>Spermatophyta</taxon>
        <taxon>Magnoliopsida</taxon>
        <taxon>Liliopsida</taxon>
        <taxon>Poales</taxon>
        <taxon>Poaceae</taxon>
        <taxon>PACMAD clade</taxon>
        <taxon>Panicoideae</taxon>
        <taxon>Panicodae</taxon>
        <taxon>Paniceae</taxon>
        <taxon>Cenchrinae</taxon>
        <taxon>Setaria</taxon>
    </lineage>
</organism>
<proteinExistence type="predicted"/>